<keyword evidence="3" id="KW-1185">Reference proteome</keyword>
<feature type="region of interest" description="Disordered" evidence="1">
    <location>
        <begin position="525"/>
        <end position="557"/>
    </location>
</feature>
<feature type="compositionally biased region" description="Low complexity" evidence="1">
    <location>
        <begin position="150"/>
        <end position="163"/>
    </location>
</feature>
<dbReference type="VEuPathDB" id="ToxoDB:CSUI_010409"/>
<name>A0A2C6KF79_9APIC</name>
<evidence type="ECO:0000313" key="2">
    <source>
        <dbReference type="EMBL" id="PHJ15779.1"/>
    </source>
</evidence>
<protein>
    <submittedName>
        <fullName evidence="2">Uncharacterized protein</fullName>
    </submittedName>
</protein>
<feature type="compositionally biased region" description="Low complexity" evidence="1">
    <location>
        <begin position="21"/>
        <end position="33"/>
    </location>
</feature>
<feature type="compositionally biased region" description="Polar residues" evidence="1">
    <location>
        <begin position="411"/>
        <end position="421"/>
    </location>
</feature>
<sequence>RKRRTSAGHLSSQHREDPIISPSSSSSSFSSLSPTPPRRKGPVSEDFPHGQHLRPSNTRQIEEEEEARGEGVEAFLLQEKESAQLLGEPSLERGHGDTSGEAEEKKMTQKEKFLSTSLPHPDSKTKKKAIACASSSFPLSQPGGRESHRTLLLPSCSSSTTSTDAVEMSSRLSSRSAMKIHLTGEEEEEEEREEDVKMMNGDAALRGGEKESLKREIEQAQVSPQSSSTFLRRDKHLSFSSSSSSSSHLSSSSFLFFSSSPPPSASTSPSVSLPSITVAMISLPFWPRISSSLSSSSSLPSLYSHESLVRSSREKPHPSSLPPPRALNEEGGESSPSSSSLSSCSLVGCLPVILRRAEEECIAAYSQSTSGRWRACPLQKFSLVELEISHVSPHERKEEEEEEEEERMKTTKLSSSSRNWDTGSVFEEKKKKMNQQIPSSACFSSLSSSLSPRKDLSSSSSLSLSSSRVYVPYVHAAILLLLDGGLMEKTEKLSKEEERERKEETKSRLEASKDLSTKAFVSRYEKGMTERKDHNEDDKEHVGKGEKEEECDDFDQPSPLRVLTMNEIARELKMEKRELRKHMKILLQQRYIIRRKRYKDTSLSSTPPHNPSFLLSSSLLSSQKTHTQTTVNGVDQDQDKPSISLEEAEEEKNKKISIEEKKKKKERIEKFAWEYALPHLLYEEQQEGLYQHHAASLSSSSSSFLSMKGRG</sequence>
<feature type="compositionally biased region" description="Basic and acidic residues" evidence="1">
    <location>
        <begin position="525"/>
        <end position="547"/>
    </location>
</feature>
<feature type="compositionally biased region" description="Basic and acidic residues" evidence="1">
    <location>
        <begin position="207"/>
        <end position="218"/>
    </location>
</feature>
<feature type="compositionally biased region" description="Low complexity" evidence="1">
    <location>
        <begin position="333"/>
        <end position="344"/>
    </location>
</feature>
<accession>A0A2C6KF79</accession>
<evidence type="ECO:0000313" key="3">
    <source>
        <dbReference type="Proteomes" id="UP000221165"/>
    </source>
</evidence>
<feature type="compositionally biased region" description="Low complexity" evidence="1">
    <location>
        <begin position="238"/>
        <end position="271"/>
    </location>
</feature>
<comment type="caution">
    <text evidence="2">The sequence shown here is derived from an EMBL/GenBank/DDBJ whole genome shotgun (WGS) entry which is preliminary data.</text>
</comment>
<feature type="compositionally biased region" description="Low complexity" evidence="1">
    <location>
        <begin position="696"/>
        <end position="711"/>
    </location>
</feature>
<feature type="compositionally biased region" description="Polar residues" evidence="1">
    <location>
        <begin position="624"/>
        <end position="635"/>
    </location>
</feature>
<dbReference type="GeneID" id="94433724"/>
<feature type="region of interest" description="Disordered" evidence="1">
    <location>
        <begin position="309"/>
        <end position="344"/>
    </location>
</feature>
<feature type="region of interest" description="Disordered" evidence="1">
    <location>
        <begin position="691"/>
        <end position="711"/>
    </location>
</feature>
<feature type="region of interest" description="Disordered" evidence="1">
    <location>
        <begin position="392"/>
        <end position="421"/>
    </location>
</feature>
<dbReference type="AlphaFoldDB" id="A0A2C6KF79"/>
<evidence type="ECO:0000256" key="1">
    <source>
        <dbReference type="SAM" id="MobiDB-lite"/>
    </source>
</evidence>
<feature type="non-terminal residue" evidence="2">
    <location>
        <position position="711"/>
    </location>
</feature>
<dbReference type="EMBL" id="MIGC01007337">
    <property type="protein sequence ID" value="PHJ15779.1"/>
    <property type="molecule type" value="Genomic_DNA"/>
</dbReference>
<feature type="region of interest" description="Disordered" evidence="1">
    <location>
        <begin position="492"/>
        <end position="511"/>
    </location>
</feature>
<feature type="compositionally biased region" description="Basic and acidic residues" evidence="1">
    <location>
        <begin position="90"/>
        <end position="113"/>
    </location>
</feature>
<proteinExistence type="predicted"/>
<gene>
    <name evidence="2" type="ORF">CSUI_010409</name>
</gene>
<dbReference type="Proteomes" id="UP000221165">
    <property type="component" value="Unassembled WGS sequence"/>
</dbReference>
<dbReference type="RefSeq" id="XP_067917511.1">
    <property type="nucleotide sequence ID" value="XM_068070513.1"/>
</dbReference>
<feature type="compositionally biased region" description="Basic and acidic residues" evidence="1">
    <location>
        <begin position="651"/>
        <end position="664"/>
    </location>
</feature>
<organism evidence="2 3">
    <name type="scientific">Cystoisospora suis</name>
    <dbReference type="NCBI Taxonomy" id="483139"/>
    <lineage>
        <taxon>Eukaryota</taxon>
        <taxon>Sar</taxon>
        <taxon>Alveolata</taxon>
        <taxon>Apicomplexa</taxon>
        <taxon>Conoidasida</taxon>
        <taxon>Coccidia</taxon>
        <taxon>Eucoccidiorida</taxon>
        <taxon>Eimeriorina</taxon>
        <taxon>Sarcocystidae</taxon>
        <taxon>Cystoisospora</taxon>
    </lineage>
</organism>
<feature type="compositionally biased region" description="Polar residues" evidence="1">
    <location>
        <begin position="220"/>
        <end position="230"/>
    </location>
</feature>
<reference evidence="2 3" key="1">
    <citation type="journal article" date="2017" name="Int. J. Parasitol.">
        <title>The genome of the protozoan parasite Cystoisospora suis and a reverse vaccinology approach to identify vaccine candidates.</title>
        <authorList>
            <person name="Palmieri N."/>
            <person name="Shrestha A."/>
            <person name="Ruttkowski B."/>
            <person name="Beck T."/>
            <person name="Vogl C."/>
            <person name="Tomley F."/>
            <person name="Blake D.P."/>
            <person name="Joachim A."/>
        </authorList>
    </citation>
    <scope>NUCLEOTIDE SEQUENCE [LARGE SCALE GENOMIC DNA]</scope>
    <source>
        <strain evidence="2 3">Wien I</strain>
    </source>
</reference>
<feature type="non-terminal residue" evidence="2">
    <location>
        <position position="1"/>
    </location>
</feature>
<feature type="region of interest" description="Disordered" evidence="1">
    <location>
        <begin position="1"/>
        <end position="271"/>
    </location>
</feature>
<feature type="region of interest" description="Disordered" evidence="1">
    <location>
        <begin position="624"/>
        <end position="664"/>
    </location>
</feature>